<accession>A0ABU7RKT8</accession>
<reference evidence="3 4" key="1">
    <citation type="submission" date="2024-01" db="EMBL/GenBank/DDBJ databases">
        <title>Genome insights into Plantactinospora sonchi sp. nov.</title>
        <authorList>
            <person name="Wang L."/>
        </authorList>
    </citation>
    <scope>NUCLEOTIDE SEQUENCE [LARGE SCALE GENOMIC DNA]</scope>
    <source>
        <strain evidence="3 4">NEAU-QY2</strain>
    </source>
</reference>
<protein>
    <submittedName>
        <fullName evidence="3">Helix-turn-helix domain-containing protein</fullName>
    </submittedName>
</protein>
<evidence type="ECO:0000313" key="3">
    <source>
        <dbReference type="EMBL" id="MEE6256869.1"/>
    </source>
</evidence>
<proteinExistence type="predicted"/>
<evidence type="ECO:0000259" key="2">
    <source>
        <dbReference type="SMART" id="SM00418"/>
    </source>
</evidence>
<sequence>MTQPEVQLTDPRALRGYAHPLRLALVGLLRREGPLTATQAAERLNESVPSCSYHLRQLARYGLAERVAGADERERPWRATASTTSWDDTSDDPEVRAATDQLNAVILEHYLQRARAHLALRAHEPQQWRALTGFGDTILYLTAEELAELTRRMETLLTEYDDRLTDPTKRPDGSRAIAVIQLVLPTEPVPADAASDRAVGPQARSDESAGESPEWAGRSGAPADESDGTVGQSDEPAGQSDEPAGQSDEPAGQSRAATDAYGGPADRPGVSTPGEPA</sequence>
<dbReference type="Gene3D" id="1.10.10.10">
    <property type="entry name" value="Winged helix-like DNA-binding domain superfamily/Winged helix DNA-binding domain"/>
    <property type="match status" value="1"/>
</dbReference>
<comment type="caution">
    <text evidence="3">The sequence shown here is derived from an EMBL/GenBank/DDBJ whole genome shotgun (WGS) entry which is preliminary data.</text>
</comment>
<dbReference type="EMBL" id="JAZGQK010000001">
    <property type="protein sequence ID" value="MEE6256869.1"/>
    <property type="molecule type" value="Genomic_DNA"/>
</dbReference>
<dbReference type="Pfam" id="PF12840">
    <property type="entry name" value="HTH_20"/>
    <property type="match status" value="1"/>
</dbReference>
<feature type="domain" description="HTH arsR-type" evidence="2">
    <location>
        <begin position="12"/>
        <end position="104"/>
    </location>
</feature>
<dbReference type="InterPro" id="IPR036388">
    <property type="entry name" value="WH-like_DNA-bd_sf"/>
</dbReference>
<keyword evidence="4" id="KW-1185">Reference proteome</keyword>
<dbReference type="SUPFAM" id="SSF46785">
    <property type="entry name" value="Winged helix' DNA-binding domain"/>
    <property type="match status" value="1"/>
</dbReference>
<organism evidence="3 4">
    <name type="scientific">Plantactinospora sonchi</name>
    <dbReference type="NCBI Taxonomy" id="1544735"/>
    <lineage>
        <taxon>Bacteria</taxon>
        <taxon>Bacillati</taxon>
        <taxon>Actinomycetota</taxon>
        <taxon>Actinomycetes</taxon>
        <taxon>Micromonosporales</taxon>
        <taxon>Micromonosporaceae</taxon>
        <taxon>Plantactinospora</taxon>
    </lineage>
</organism>
<dbReference type="RefSeq" id="WP_331211993.1">
    <property type="nucleotide sequence ID" value="NZ_JAZGQK010000001.1"/>
</dbReference>
<dbReference type="InterPro" id="IPR001845">
    <property type="entry name" value="HTH_ArsR_DNA-bd_dom"/>
</dbReference>
<dbReference type="Proteomes" id="UP001332243">
    <property type="component" value="Unassembled WGS sequence"/>
</dbReference>
<dbReference type="InterPro" id="IPR036390">
    <property type="entry name" value="WH_DNA-bd_sf"/>
</dbReference>
<dbReference type="InterPro" id="IPR011991">
    <property type="entry name" value="ArsR-like_HTH"/>
</dbReference>
<dbReference type="SMART" id="SM00418">
    <property type="entry name" value="HTH_ARSR"/>
    <property type="match status" value="1"/>
</dbReference>
<gene>
    <name evidence="3" type="ORF">V1633_00015</name>
</gene>
<feature type="region of interest" description="Disordered" evidence="1">
    <location>
        <begin position="72"/>
        <end position="93"/>
    </location>
</feature>
<name>A0ABU7RKT8_9ACTN</name>
<evidence type="ECO:0000313" key="4">
    <source>
        <dbReference type="Proteomes" id="UP001332243"/>
    </source>
</evidence>
<dbReference type="CDD" id="cd00090">
    <property type="entry name" value="HTH_ARSR"/>
    <property type="match status" value="1"/>
</dbReference>
<evidence type="ECO:0000256" key="1">
    <source>
        <dbReference type="SAM" id="MobiDB-lite"/>
    </source>
</evidence>
<feature type="region of interest" description="Disordered" evidence="1">
    <location>
        <begin position="188"/>
        <end position="277"/>
    </location>
</feature>